<name>A0ABQ5YFN5_9NEIS</name>
<dbReference type="EMBL" id="BSOG01000002">
    <property type="protein sequence ID" value="GLR13800.1"/>
    <property type="molecule type" value="Genomic_DNA"/>
</dbReference>
<sequence length="117" mass="13089">MWTAKAMTNSAEGIAVVVNLDYLTLPYDVCRMLWVVVERAMVEAGFVLDGRVFLAQNDTTAAERARVVMKSLEPTFESLGVSQFDAVREFYCYDLAARIDLNMIDTAEVVELIETLA</sequence>
<evidence type="ECO:0000313" key="1">
    <source>
        <dbReference type="EMBL" id="GLR13800.1"/>
    </source>
</evidence>
<accession>A0ABQ5YFN5</accession>
<gene>
    <name evidence="1" type="ORF">GCM10007907_25900</name>
</gene>
<reference evidence="2" key="1">
    <citation type="journal article" date="2019" name="Int. J. Syst. Evol. Microbiol.">
        <title>The Global Catalogue of Microorganisms (GCM) 10K type strain sequencing project: providing services to taxonomists for standard genome sequencing and annotation.</title>
        <authorList>
            <consortium name="The Broad Institute Genomics Platform"/>
            <consortium name="The Broad Institute Genome Sequencing Center for Infectious Disease"/>
            <person name="Wu L."/>
            <person name="Ma J."/>
        </authorList>
    </citation>
    <scope>NUCLEOTIDE SEQUENCE [LARGE SCALE GENOMIC DNA]</scope>
    <source>
        <strain evidence="2">NBRC 110044</strain>
    </source>
</reference>
<dbReference type="Proteomes" id="UP001156706">
    <property type="component" value="Unassembled WGS sequence"/>
</dbReference>
<evidence type="ECO:0000313" key="2">
    <source>
        <dbReference type="Proteomes" id="UP001156706"/>
    </source>
</evidence>
<proteinExistence type="predicted"/>
<protein>
    <submittedName>
        <fullName evidence="1">Uncharacterized protein</fullName>
    </submittedName>
</protein>
<organism evidence="1 2">
    <name type="scientific">Chitinimonas prasina</name>
    <dbReference type="NCBI Taxonomy" id="1434937"/>
    <lineage>
        <taxon>Bacteria</taxon>
        <taxon>Pseudomonadati</taxon>
        <taxon>Pseudomonadota</taxon>
        <taxon>Betaproteobacteria</taxon>
        <taxon>Neisseriales</taxon>
        <taxon>Chitinibacteraceae</taxon>
        <taxon>Chitinimonas</taxon>
    </lineage>
</organism>
<keyword evidence="2" id="KW-1185">Reference proteome</keyword>
<comment type="caution">
    <text evidence="1">The sequence shown here is derived from an EMBL/GenBank/DDBJ whole genome shotgun (WGS) entry which is preliminary data.</text>
</comment>